<gene>
    <name evidence="8" type="ORF">LP52_17170</name>
</gene>
<dbReference type="PANTHER" id="PTHR46383">
    <property type="entry name" value="ASPARTATE AMINOTRANSFERASE"/>
    <property type="match status" value="1"/>
</dbReference>
<evidence type="ECO:0000256" key="6">
    <source>
        <dbReference type="RuleBase" id="RU000481"/>
    </source>
</evidence>
<dbReference type="InterPro" id="IPR015424">
    <property type="entry name" value="PyrdxlP-dep_Trfase"/>
</dbReference>
<dbReference type="PANTHER" id="PTHR46383:SF1">
    <property type="entry name" value="ASPARTATE AMINOTRANSFERASE"/>
    <property type="match status" value="1"/>
</dbReference>
<dbReference type="InterPro" id="IPR004839">
    <property type="entry name" value="Aminotransferase_I/II_large"/>
</dbReference>
<keyword evidence="4 6" id="KW-0808">Transferase</keyword>
<dbReference type="EMBL" id="JROO01000032">
    <property type="protein sequence ID" value="KIH97786.1"/>
    <property type="molecule type" value="Genomic_DNA"/>
</dbReference>
<dbReference type="PROSITE" id="PS00105">
    <property type="entry name" value="AA_TRANSFER_CLASS_1"/>
    <property type="match status" value="1"/>
</dbReference>
<dbReference type="OrthoDB" id="9763453at2"/>
<sequence>MTDRPRISARIGGISESATLAVDAKAKAMKADGRPVIGFGAGEPDFPTPDYIVEAAARACREPRFHRYTPAGGLPELKEAIAEKTLRDSGYSVEPSQVLVTNGGKQAIYEAFATLIDPGDEVLVVAPYWTTYPESIKLAGGVPRYVVTDESTGYLASVEDLEAARTERTKVLVFVSPSNPTGAVYPPEQVRAVGQWAAEHGLWVLTDEIYEHLVYGDARFTSLPVEVPEMAERTVVVNGVAKTYAMTGWRVGWIVGPKDVVKAAGNLQSHATSNVANVPQAAALAAVSGDLAAVADMRAAFDRRRQTIVRMLNEIPGVLCPEPEGAFYAYPSVKGLLGRDIGGKRPQTSTELAEVILEQAEVAVVPGEAFGTPGYLRLSYALGDSDLAEGVGRIQKLIGESA</sequence>
<organism evidence="8 9">
    <name type="scientific">Streptomonospora alba</name>
    <dbReference type="NCBI Taxonomy" id="183763"/>
    <lineage>
        <taxon>Bacteria</taxon>
        <taxon>Bacillati</taxon>
        <taxon>Actinomycetota</taxon>
        <taxon>Actinomycetes</taxon>
        <taxon>Streptosporangiales</taxon>
        <taxon>Nocardiopsidaceae</taxon>
        <taxon>Streptomonospora</taxon>
    </lineage>
</organism>
<dbReference type="Gene3D" id="3.40.640.10">
    <property type="entry name" value="Type I PLP-dependent aspartate aminotransferase-like (Major domain)"/>
    <property type="match status" value="1"/>
</dbReference>
<dbReference type="RefSeq" id="WP_040274959.1">
    <property type="nucleotide sequence ID" value="NZ_JROO01000032.1"/>
</dbReference>
<dbReference type="GO" id="GO:0030170">
    <property type="term" value="F:pyridoxal phosphate binding"/>
    <property type="evidence" value="ECO:0007669"/>
    <property type="project" value="InterPro"/>
</dbReference>
<comment type="caution">
    <text evidence="8">The sequence shown here is derived from an EMBL/GenBank/DDBJ whole genome shotgun (WGS) entry which is preliminary data.</text>
</comment>
<dbReference type="InterPro" id="IPR015421">
    <property type="entry name" value="PyrdxlP-dep_Trfase_major"/>
</dbReference>
<dbReference type="AlphaFoldDB" id="A0A0C2J8H8"/>
<reference evidence="9" key="1">
    <citation type="journal article" date="2015" name="Chem. Biol.">
        <title>Structure, bioactivity, and resistance mechanism of streptomonomicin, an unusual lasso Peptide from an understudied halophilic actinomycete.</title>
        <authorList>
            <person name="Metelev M."/>
            <person name="Tietz J.I."/>
            <person name="Melby J.O."/>
            <person name="Blair P.M."/>
            <person name="Zhu L."/>
            <person name="Livnat I."/>
            <person name="Severinov K."/>
            <person name="Mitchell D.A."/>
        </authorList>
    </citation>
    <scope>NUCLEOTIDE SEQUENCE [LARGE SCALE GENOMIC DNA]</scope>
    <source>
        <strain evidence="9">YIM 90003</strain>
    </source>
</reference>
<dbReference type="InterPro" id="IPR004838">
    <property type="entry name" value="NHTrfase_class1_PyrdxlP-BS"/>
</dbReference>
<dbReference type="InterPro" id="IPR015422">
    <property type="entry name" value="PyrdxlP-dep_Trfase_small"/>
</dbReference>
<comment type="similarity">
    <text evidence="2 6">Belongs to the class-I pyridoxal-phosphate-dependent aminotransferase family.</text>
</comment>
<evidence type="ECO:0000256" key="4">
    <source>
        <dbReference type="ARBA" id="ARBA00022679"/>
    </source>
</evidence>
<protein>
    <recommendedName>
        <fullName evidence="6">Aminotransferase</fullName>
        <ecNumber evidence="6">2.6.1.-</ecNumber>
    </recommendedName>
</protein>
<dbReference type="STRING" id="183763.LP52_17170"/>
<dbReference type="FunFam" id="3.40.640.10:FF:000033">
    <property type="entry name" value="Aspartate aminotransferase"/>
    <property type="match status" value="1"/>
</dbReference>
<dbReference type="Proteomes" id="UP000031675">
    <property type="component" value="Unassembled WGS sequence"/>
</dbReference>
<evidence type="ECO:0000256" key="5">
    <source>
        <dbReference type="ARBA" id="ARBA00022898"/>
    </source>
</evidence>
<accession>A0A0C2J8H8</accession>
<dbReference type="EC" id="2.6.1.-" evidence="6"/>
<dbReference type="GO" id="GO:0006520">
    <property type="term" value="P:amino acid metabolic process"/>
    <property type="evidence" value="ECO:0007669"/>
    <property type="project" value="InterPro"/>
</dbReference>
<dbReference type="Pfam" id="PF00155">
    <property type="entry name" value="Aminotran_1_2"/>
    <property type="match status" value="1"/>
</dbReference>
<evidence type="ECO:0000259" key="7">
    <source>
        <dbReference type="Pfam" id="PF00155"/>
    </source>
</evidence>
<dbReference type="InterPro" id="IPR050596">
    <property type="entry name" value="AspAT/PAT-like"/>
</dbReference>
<evidence type="ECO:0000256" key="1">
    <source>
        <dbReference type="ARBA" id="ARBA00001933"/>
    </source>
</evidence>
<dbReference type="SUPFAM" id="SSF53383">
    <property type="entry name" value="PLP-dependent transferases"/>
    <property type="match status" value="1"/>
</dbReference>
<feature type="domain" description="Aminotransferase class I/classII large" evidence="7">
    <location>
        <begin position="35"/>
        <end position="394"/>
    </location>
</feature>
<evidence type="ECO:0000313" key="8">
    <source>
        <dbReference type="EMBL" id="KIH97786.1"/>
    </source>
</evidence>
<name>A0A0C2J8H8_9ACTN</name>
<evidence type="ECO:0000313" key="9">
    <source>
        <dbReference type="Proteomes" id="UP000031675"/>
    </source>
</evidence>
<keyword evidence="5" id="KW-0663">Pyridoxal phosphate</keyword>
<proteinExistence type="inferred from homology"/>
<dbReference type="CDD" id="cd00609">
    <property type="entry name" value="AAT_like"/>
    <property type="match status" value="1"/>
</dbReference>
<keyword evidence="3 6" id="KW-0032">Aminotransferase</keyword>
<keyword evidence="9" id="KW-1185">Reference proteome</keyword>
<dbReference type="Gene3D" id="3.90.1150.10">
    <property type="entry name" value="Aspartate Aminotransferase, domain 1"/>
    <property type="match status" value="1"/>
</dbReference>
<evidence type="ECO:0000256" key="3">
    <source>
        <dbReference type="ARBA" id="ARBA00022576"/>
    </source>
</evidence>
<dbReference type="GO" id="GO:0008483">
    <property type="term" value="F:transaminase activity"/>
    <property type="evidence" value="ECO:0007669"/>
    <property type="project" value="UniProtKB-KW"/>
</dbReference>
<comment type="cofactor">
    <cofactor evidence="1 6">
        <name>pyridoxal 5'-phosphate</name>
        <dbReference type="ChEBI" id="CHEBI:597326"/>
    </cofactor>
</comment>
<evidence type="ECO:0000256" key="2">
    <source>
        <dbReference type="ARBA" id="ARBA00007441"/>
    </source>
</evidence>